<dbReference type="SMART" id="SM00822">
    <property type="entry name" value="PKS_KR"/>
    <property type="match status" value="1"/>
</dbReference>
<sequence>MKLRGRTAVVTGGTRGLGRDMALALAGAGATVVVAAREVPDDPGGGLIALKADVTAPDSVAALMDTVHERYGGPHIVVANAGVSRPGPVAALSVEHWGEVVDTNLHGVFHTVRAALPYLRGTPGGRIITVSSLLGSRAMPGAAAYCASKAAVEAFTAVAALELAADGVTVNCVAPGYIDSGMGKELIGNETLWPRLSPSLATGRPGTGAEVAQAVLFLASPESSYINGQVLRVDGGVR</sequence>
<dbReference type="PRINTS" id="PR00080">
    <property type="entry name" value="SDRFAMILY"/>
</dbReference>
<feature type="domain" description="Ketoreductase" evidence="2">
    <location>
        <begin position="6"/>
        <end position="176"/>
    </location>
</feature>
<dbReference type="Proteomes" id="UP001501005">
    <property type="component" value="Unassembled WGS sequence"/>
</dbReference>
<dbReference type="InterPro" id="IPR057326">
    <property type="entry name" value="KR_dom"/>
</dbReference>
<protein>
    <submittedName>
        <fullName evidence="3">3-oxoacyl-ACP reductase FabG</fullName>
    </submittedName>
</protein>
<dbReference type="PRINTS" id="PR00081">
    <property type="entry name" value="GDHRDH"/>
</dbReference>
<comment type="caution">
    <text evidence="3">The sequence shown here is derived from an EMBL/GenBank/DDBJ whole genome shotgun (WGS) entry which is preliminary data.</text>
</comment>
<dbReference type="PANTHER" id="PTHR42879">
    <property type="entry name" value="3-OXOACYL-(ACYL-CARRIER-PROTEIN) REDUCTASE"/>
    <property type="match status" value="1"/>
</dbReference>
<dbReference type="Gene3D" id="3.40.50.720">
    <property type="entry name" value="NAD(P)-binding Rossmann-like Domain"/>
    <property type="match status" value="1"/>
</dbReference>
<proteinExistence type="inferred from homology"/>
<name>A0ABP3YRH9_9ACTN</name>
<gene>
    <name evidence="3" type="ORF">GCM10009549_01250</name>
</gene>
<keyword evidence="4" id="KW-1185">Reference proteome</keyword>
<dbReference type="InterPro" id="IPR020904">
    <property type="entry name" value="Sc_DH/Rdtase_CS"/>
</dbReference>
<dbReference type="InterPro" id="IPR002347">
    <property type="entry name" value="SDR_fam"/>
</dbReference>
<accession>A0ABP3YRH9</accession>
<dbReference type="InterPro" id="IPR050259">
    <property type="entry name" value="SDR"/>
</dbReference>
<dbReference type="EMBL" id="BAAAHG010000001">
    <property type="protein sequence ID" value="GAA0900924.1"/>
    <property type="molecule type" value="Genomic_DNA"/>
</dbReference>
<dbReference type="CDD" id="cd05233">
    <property type="entry name" value="SDR_c"/>
    <property type="match status" value="1"/>
</dbReference>
<comment type="similarity">
    <text evidence="1">Belongs to the short-chain dehydrogenases/reductases (SDR) family.</text>
</comment>
<evidence type="ECO:0000256" key="1">
    <source>
        <dbReference type="ARBA" id="ARBA00006484"/>
    </source>
</evidence>
<dbReference type="PANTHER" id="PTHR42879:SF2">
    <property type="entry name" value="3-OXOACYL-[ACYL-CARRIER-PROTEIN] REDUCTASE FABG"/>
    <property type="match status" value="1"/>
</dbReference>
<evidence type="ECO:0000313" key="4">
    <source>
        <dbReference type="Proteomes" id="UP001501005"/>
    </source>
</evidence>
<dbReference type="RefSeq" id="WP_344045482.1">
    <property type="nucleotide sequence ID" value="NZ_BAAAHG010000001.1"/>
</dbReference>
<dbReference type="Pfam" id="PF13561">
    <property type="entry name" value="adh_short_C2"/>
    <property type="match status" value="1"/>
</dbReference>
<dbReference type="InterPro" id="IPR036291">
    <property type="entry name" value="NAD(P)-bd_dom_sf"/>
</dbReference>
<evidence type="ECO:0000313" key="3">
    <source>
        <dbReference type="EMBL" id="GAA0900924.1"/>
    </source>
</evidence>
<evidence type="ECO:0000259" key="2">
    <source>
        <dbReference type="SMART" id="SM00822"/>
    </source>
</evidence>
<organism evidence="3 4">
    <name type="scientific">Streptomyces thermoalcalitolerans</name>
    <dbReference type="NCBI Taxonomy" id="65605"/>
    <lineage>
        <taxon>Bacteria</taxon>
        <taxon>Bacillati</taxon>
        <taxon>Actinomycetota</taxon>
        <taxon>Actinomycetes</taxon>
        <taxon>Kitasatosporales</taxon>
        <taxon>Streptomycetaceae</taxon>
        <taxon>Streptomyces</taxon>
    </lineage>
</organism>
<dbReference type="PROSITE" id="PS00061">
    <property type="entry name" value="ADH_SHORT"/>
    <property type="match status" value="1"/>
</dbReference>
<dbReference type="SUPFAM" id="SSF51735">
    <property type="entry name" value="NAD(P)-binding Rossmann-fold domains"/>
    <property type="match status" value="1"/>
</dbReference>
<reference evidence="4" key="1">
    <citation type="journal article" date="2019" name="Int. J. Syst. Evol. Microbiol.">
        <title>The Global Catalogue of Microorganisms (GCM) 10K type strain sequencing project: providing services to taxonomists for standard genome sequencing and annotation.</title>
        <authorList>
            <consortium name="The Broad Institute Genomics Platform"/>
            <consortium name="The Broad Institute Genome Sequencing Center for Infectious Disease"/>
            <person name="Wu L."/>
            <person name="Ma J."/>
        </authorList>
    </citation>
    <scope>NUCLEOTIDE SEQUENCE [LARGE SCALE GENOMIC DNA]</scope>
    <source>
        <strain evidence="4">JCM 10673</strain>
    </source>
</reference>